<dbReference type="InterPro" id="IPR000873">
    <property type="entry name" value="AMP-dep_synth/lig_dom"/>
</dbReference>
<dbReference type="InterPro" id="IPR045851">
    <property type="entry name" value="AMP-bd_C_sf"/>
</dbReference>
<name>A0A0S4QYH0_9ACTN</name>
<sequence length="568" mass="59545">MPQVETEAETVGEAVVETAPAGGGGRDGVVLPAELTIPALLALRRRLDGAVQALVNDDEAVTFTELDDASRALAAGLVGAGVSKGSRVGLVMANGIEWATAALAVMRVGAVLVPLSTLLRPPELLAQLRVAAVTELVVVPRLRGRDYLAELETVAPGLVAHARAGRRHAAVPSLRRIWRSDELPDATSAAVPSTALLDVVDGLEHAVRPADDLVVLFTSGSRSTPKGVVHTHGNGLRAVAASLDCRRIGRGERLYIPMPFFWTGGFGGGLLSALVAGATLLAEAVPEPARTLAFLERERVTLFRGWPDQAARLAAHPAFAATDLSALRPASLPAVLPAASRPAQGARANLFGMTETFGPYCGSRLDTDLPPDKHGSCGQPFAGVEVRIVDPDTGTAVPPGDEGEIRLRGPNVMRGIIGRSHGEVFDADGFYRTADRGALDADGYLWYRGRLDDMFKVSGATVYPMEVEAALRALPGVADAYVTDLPAGDPGGVGGAGAREVAAVVVSSAHDPDQLTEQARARLSSFKVPTRWLVLGDPHRVPRLASGKVDINALRLLLTEEGVAGPRR</sequence>
<dbReference type="SUPFAM" id="SSF56801">
    <property type="entry name" value="Acetyl-CoA synthetase-like"/>
    <property type="match status" value="1"/>
</dbReference>
<keyword evidence="2" id="KW-0436">Ligase</keyword>
<dbReference type="CDD" id="cd04433">
    <property type="entry name" value="AFD_class_I"/>
    <property type="match status" value="1"/>
</dbReference>
<dbReference type="Gene3D" id="3.40.50.12780">
    <property type="entry name" value="N-terminal domain of ligase-like"/>
    <property type="match status" value="1"/>
</dbReference>
<protein>
    <submittedName>
        <fullName evidence="2">Acyl-CoA synthetase (AMP-forming)/AMP-acid ligase II</fullName>
    </submittedName>
</protein>
<dbReference type="EMBL" id="FAOZ01000045">
    <property type="protein sequence ID" value="CUU60683.1"/>
    <property type="molecule type" value="Genomic_DNA"/>
</dbReference>
<keyword evidence="3" id="KW-1185">Reference proteome</keyword>
<evidence type="ECO:0000259" key="1">
    <source>
        <dbReference type="Pfam" id="PF00501"/>
    </source>
</evidence>
<dbReference type="Pfam" id="PF00501">
    <property type="entry name" value="AMP-binding"/>
    <property type="match status" value="1"/>
</dbReference>
<evidence type="ECO:0000313" key="2">
    <source>
        <dbReference type="EMBL" id="CUU60683.1"/>
    </source>
</evidence>
<dbReference type="RefSeq" id="WP_091285961.1">
    <property type="nucleotide sequence ID" value="NZ_FAOZ01000045.1"/>
</dbReference>
<dbReference type="GO" id="GO:0016878">
    <property type="term" value="F:acid-thiol ligase activity"/>
    <property type="evidence" value="ECO:0007669"/>
    <property type="project" value="UniProtKB-ARBA"/>
</dbReference>
<evidence type="ECO:0000313" key="3">
    <source>
        <dbReference type="Proteomes" id="UP000198802"/>
    </source>
</evidence>
<dbReference type="InterPro" id="IPR050237">
    <property type="entry name" value="ATP-dep_AMP-bd_enzyme"/>
</dbReference>
<dbReference type="Proteomes" id="UP000198802">
    <property type="component" value="Unassembled WGS sequence"/>
</dbReference>
<gene>
    <name evidence="2" type="ORF">Ga0074812_1454</name>
</gene>
<reference evidence="3" key="1">
    <citation type="submission" date="2015-11" db="EMBL/GenBank/DDBJ databases">
        <authorList>
            <person name="Varghese N."/>
        </authorList>
    </citation>
    <scope>NUCLEOTIDE SEQUENCE [LARGE SCALE GENOMIC DNA]</scope>
    <source>
        <strain evidence="3">DSM 45899</strain>
    </source>
</reference>
<dbReference type="InterPro" id="IPR042099">
    <property type="entry name" value="ANL_N_sf"/>
</dbReference>
<feature type="domain" description="AMP-dependent synthetase/ligase" evidence="1">
    <location>
        <begin position="52"/>
        <end position="415"/>
    </location>
</feature>
<accession>A0A0S4QYH0</accession>
<dbReference type="Gene3D" id="3.30.300.30">
    <property type="match status" value="1"/>
</dbReference>
<organism evidence="2 3">
    <name type="scientific">Parafrankia irregularis</name>
    <dbReference type="NCBI Taxonomy" id="795642"/>
    <lineage>
        <taxon>Bacteria</taxon>
        <taxon>Bacillati</taxon>
        <taxon>Actinomycetota</taxon>
        <taxon>Actinomycetes</taxon>
        <taxon>Frankiales</taxon>
        <taxon>Frankiaceae</taxon>
        <taxon>Parafrankia</taxon>
    </lineage>
</organism>
<dbReference type="PANTHER" id="PTHR43767:SF1">
    <property type="entry name" value="NONRIBOSOMAL PEPTIDE SYNTHASE PES1 (EUROFUNG)-RELATED"/>
    <property type="match status" value="1"/>
</dbReference>
<dbReference type="AlphaFoldDB" id="A0A0S4QYH0"/>
<dbReference type="PANTHER" id="PTHR43767">
    <property type="entry name" value="LONG-CHAIN-FATTY-ACID--COA LIGASE"/>
    <property type="match status" value="1"/>
</dbReference>
<proteinExistence type="predicted"/>